<evidence type="ECO:0000256" key="4">
    <source>
        <dbReference type="ARBA" id="ARBA00022679"/>
    </source>
</evidence>
<dbReference type="InterPro" id="IPR020841">
    <property type="entry name" value="PKS_Beta-ketoAc_synthase_dom"/>
</dbReference>
<name>A0A1P8NTK1_PESMI</name>
<dbReference type="Pfam" id="PF00550">
    <property type="entry name" value="PP-binding"/>
    <property type="match status" value="1"/>
</dbReference>
<dbReference type="SUPFAM" id="SSF52777">
    <property type="entry name" value="CoA-dependent acyltransferases"/>
    <property type="match status" value="2"/>
</dbReference>
<dbReference type="GO" id="GO:0031177">
    <property type="term" value="F:phosphopantetheine binding"/>
    <property type="evidence" value="ECO:0007669"/>
    <property type="project" value="TreeGrafter"/>
</dbReference>
<proteinExistence type="evidence at transcript level"/>
<reference evidence="8" key="1">
    <citation type="submission" date="2016-05" db="EMBL/GenBank/DDBJ databases">
        <authorList>
            <person name="Lavstsen T."/>
            <person name="Jespersen J.S."/>
        </authorList>
    </citation>
    <scope>NUCLEOTIDE SEQUENCE</scope>
    <source>
        <strain evidence="8">NK17</strain>
    </source>
</reference>
<feature type="compositionally biased region" description="Polar residues" evidence="5">
    <location>
        <begin position="1037"/>
        <end position="1049"/>
    </location>
</feature>
<dbReference type="GO" id="GO:0016874">
    <property type="term" value="F:ligase activity"/>
    <property type="evidence" value="ECO:0007669"/>
    <property type="project" value="UniProtKB-KW"/>
</dbReference>
<evidence type="ECO:0000256" key="3">
    <source>
        <dbReference type="ARBA" id="ARBA00022598"/>
    </source>
</evidence>
<dbReference type="Pfam" id="PF02801">
    <property type="entry name" value="Ketoacyl-synt_C"/>
    <property type="match status" value="1"/>
</dbReference>
<accession>A0A1P8NTK1</accession>
<feature type="domain" description="Ketosynthase family 3 (KS3)" evidence="7">
    <location>
        <begin position="1055"/>
        <end position="1469"/>
    </location>
</feature>
<dbReference type="GO" id="GO:0043041">
    <property type="term" value="P:amino acid activation for nonribosomal peptide biosynthetic process"/>
    <property type="evidence" value="ECO:0007669"/>
    <property type="project" value="TreeGrafter"/>
</dbReference>
<dbReference type="Gene3D" id="3.40.47.10">
    <property type="match status" value="1"/>
</dbReference>
<evidence type="ECO:0000259" key="6">
    <source>
        <dbReference type="PROSITE" id="PS50075"/>
    </source>
</evidence>
<evidence type="ECO:0000313" key="8">
    <source>
        <dbReference type="EMBL" id="APX43999.1"/>
    </source>
</evidence>
<feature type="region of interest" description="Disordered" evidence="5">
    <location>
        <begin position="1017"/>
        <end position="1050"/>
    </location>
</feature>
<organism evidence="8">
    <name type="scientific">Pestalotiopsis microspora</name>
    <dbReference type="NCBI Taxonomy" id="85828"/>
    <lineage>
        <taxon>Eukaryota</taxon>
        <taxon>Fungi</taxon>
        <taxon>Dikarya</taxon>
        <taxon>Ascomycota</taxon>
        <taxon>Pezizomycotina</taxon>
        <taxon>Sordariomycetes</taxon>
        <taxon>Xylariomycetidae</taxon>
        <taxon>Amphisphaeriales</taxon>
        <taxon>Sporocadaceae</taxon>
        <taxon>Pestalotiopsis</taxon>
    </lineage>
</organism>
<keyword evidence="2" id="KW-0597">Phosphoprotein</keyword>
<dbReference type="SMART" id="SM00825">
    <property type="entry name" value="PKS_KS"/>
    <property type="match status" value="1"/>
</dbReference>
<evidence type="ECO:0000256" key="1">
    <source>
        <dbReference type="ARBA" id="ARBA00022450"/>
    </source>
</evidence>
<dbReference type="SUPFAM" id="SSF53901">
    <property type="entry name" value="Thiolase-like"/>
    <property type="match status" value="1"/>
</dbReference>
<dbReference type="Gene3D" id="3.30.559.30">
    <property type="entry name" value="Nonribosomal peptide synthetase, condensation domain"/>
    <property type="match status" value="1"/>
</dbReference>
<feature type="domain" description="Carrier" evidence="6">
    <location>
        <begin position="931"/>
        <end position="1008"/>
    </location>
</feature>
<evidence type="ECO:0000259" key="7">
    <source>
        <dbReference type="PROSITE" id="PS52004"/>
    </source>
</evidence>
<dbReference type="PROSITE" id="PS00455">
    <property type="entry name" value="AMP_BINDING"/>
    <property type="match status" value="1"/>
</dbReference>
<dbReference type="Gene3D" id="1.10.1200.10">
    <property type="entry name" value="ACP-like"/>
    <property type="match status" value="1"/>
</dbReference>
<dbReference type="InterPro" id="IPR023213">
    <property type="entry name" value="CAT-like_dom_sf"/>
</dbReference>
<dbReference type="InterPro" id="IPR000873">
    <property type="entry name" value="AMP-dep_synth/lig_dom"/>
</dbReference>
<dbReference type="SUPFAM" id="SSF47336">
    <property type="entry name" value="ACP-like"/>
    <property type="match status" value="1"/>
</dbReference>
<dbReference type="GO" id="GO:0005737">
    <property type="term" value="C:cytoplasm"/>
    <property type="evidence" value="ECO:0007669"/>
    <property type="project" value="TreeGrafter"/>
</dbReference>
<dbReference type="InterPro" id="IPR014030">
    <property type="entry name" value="Ketoacyl_synth_N"/>
</dbReference>
<keyword evidence="3" id="KW-0436">Ligase</keyword>
<dbReference type="InterPro" id="IPR001242">
    <property type="entry name" value="Condensation_dom"/>
</dbReference>
<dbReference type="Pfam" id="PF00668">
    <property type="entry name" value="Condensation"/>
    <property type="match status" value="1"/>
</dbReference>
<evidence type="ECO:0000256" key="2">
    <source>
        <dbReference type="ARBA" id="ARBA00022553"/>
    </source>
</evidence>
<dbReference type="PROSITE" id="PS52004">
    <property type="entry name" value="KS3_2"/>
    <property type="match status" value="1"/>
</dbReference>
<dbReference type="EMBL" id="KX190810">
    <property type="protein sequence ID" value="APX43999.1"/>
    <property type="molecule type" value="mRNA"/>
</dbReference>
<dbReference type="Gene3D" id="3.40.50.12780">
    <property type="entry name" value="N-terminal domain of ligase-like"/>
    <property type="match status" value="1"/>
</dbReference>
<dbReference type="InterPro" id="IPR036736">
    <property type="entry name" value="ACP-like_sf"/>
</dbReference>
<dbReference type="PROSITE" id="PS50075">
    <property type="entry name" value="CARRIER"/>
    <property type="match status" value="2"/>
</dbReference>
<keyword evidence="1" id="KW-0596">Phosphopantetheine</keyword>
<evidence type="ECO:0000256" key="5">
    <source>
        <dbReference type="SAM" id="MobiDB-lite"/>
    </source>
</evidence>
<feature type="domain" description="Carrier" evidence="6">
    <location>
        <begin position="1507"/>
        <end position="1584"/>
    </location>
</feature>
<dbReference type="InterPro" id="IPR042099">
    <property type="entry name" value="ANL_N_sf"/>
</dbReference>
<dbReference type="Gene3D" id="3.30.559.10">
    <property type="entry name" value="Chloramphenicol acetyltransferase-like domain"/>
    <property type="match status" value="1"/>
</dbReference>
<dbReference type="SUPFAM" id="SSF56801">
    <property type="entry name" value="Acetyl-CoA synthetase-like"/>
    <property type="match status" value="1"/>
</dbReference>
<dbReference type="GO" id="GO:0044550">
    <property type="term" value="P:secondary metabolite biosynthetic process"/>
    <property type="evidence" value="ECO:0007669"/>
    <property type="project" value="TreeGrafter"/>
</dbReference>
<dbReference type="GO" id="GO:0016746">
    <property type="term" value="F:acyltransferase activity"/>
    <property type="evidence" value="ECO:0007669"/>
    <property type="project" value="InterPro"/>
</dbReference>
<dbReference type="PANTHER" id="PTHR45527">
    <property type="entry name" value="NONRIBOSOMAL PEPTIDE SYNTHETASE"/>
    <property type="match status" value="1"/>
</dbReference>
<dbReference type="InterPro" id="IPR009081">
    <property type="entry name" value="PP-bd_ACP"/>
</dbReference>
<dbReference type="InterPro" id="IPR014031">
    <property type="entry name" value="Ketoacyl_synth_C"/>
</dbReference>
<sequence>MAPVKRSMTLVSGPNTTFRQQRFDPRNGEVATDATAVYPLTHSQEGIWIDYLARPESTQYNLYLDLDFASAGDGTNTSKIPTTAVVLEAINALVKRHAALRSTIVLLNGKPHIQEHDASTALPFIRLLGDITDERTVHKILREPFDLTCEYPARWYVLQKSEGLQLYLVAHHIAIDGGSMSHISRNLFEIIEGEDRWLPTTARRQAEAVCLSQIKDVLPFSWPKERKSSAAAMTDKFRDIQTWAVFSKEDLSAWSSLFRTSWFRVATTMVGLALHREAGNPLDGEHMLSVAFDGRPEGFENTVGHFANALPVMIPVAHHLQAGGQQSTLSSLVRSVSSNISRVKKAQRLSVLDIARTCHAKGQEFGTPQVAVSYSPRLSNGSCRLFPVEGRWDLFFVFLDCPEGIELGVIYDPTIFSDTAMQSLRKSFEKTVTFSKSQDERLSGLFSLPKYLGVPTSDDSGDNFLGVHQMFQLQAESNPDQIALLCEESGEAMTYGELDTSSSIKAQVLTAHGVCAESVVVLCLDRGLHLLEWILAVFKAGGAFVYLDPKLPSNRKISILDQSAGSVLVVDDANNGSSVWKSQFTGIVVQHGAVDTIGASVESKVQEQELPTEVTPNQLAYMIFTSGSTGEPKGVMIEHGSFAHFVRSSTSVYDTKYTTRTLQLASFNFDASILEWSTTLAAGGTLCLAQDPAALVGEYLADVIEMNQVTFMQITPTALATIPPERDLPSLRCISIGGEMVPGDLISQWTKRVRVINSYGPTETSIAVTFRPYAKNEPVTDAVTVGRPPQGTEIHICSPVTGKILPQGREGEVCISGHSVGRGYRNRQDLTDRVNSASIQSSRDGLALIALVTPKDCPAQLILENLKASLPAHMVPSKIVSLPTLPMTVSGKVDHKMIKENLSNYLVARTANHSLKPLNTAQTAPRRTKTVPSAALEDYIAKVWQGEIGLTEAPSHNVNFFDMGGHSHMVPRLHKKIKEDYPECGIRMVELFHHSTIASQAQLLRRGTREDIIATATPEDSEISGDHSPDTIHVATPESSPTLNNSSVTLDRDGDRSVAVVGVAGKFPGAEDPDELYENLAKGRSGIRESASKHAPKSLPEGCLWVPRVGSLAGAEDFDHSFWRLTREEAMDMDPQQRLFLTAAVQALDDAGIDTFKDQVNRVGVFVGAAANRYHHFTQAVAGDAFQRANRGFVAPCLSARTAYHLNLHGPNVTINTNCASGTVALSLAIDALRNHRCDVAVVGGVSVQLFEGGYITQKGNIFSATGKCRPFEESSDGTVPSDAVVAVVLKRTQDVARDGGSAYALVAGAAYNSDGASQKVGFQVPSPQGQANAVIAAWADARLSPEGLDYVELHGSGTPIGDALELDGLRKALDQLGYTRQDCIVGSNKGVLGNTQQASGLTSLVKICKSIQHGIVPQMWLSGRLSPVIRPDLSLNFAYQPTKLRPDSVIGISAAGWGGVNSHVVIKVPPTELLRGPSAPKPKRTFRLETLSAPRLISEDIADDFVRVNKGEDLIIHELSEMLNGVEIGPHTDLRAAGVDSNMFVRLAHLLRASEDHFFLPMRALLKPIVTPATLAAELKPSPKAPLIEAGIALDGAAASHLFQSIEGTLKETSGRVVSV</sequence>
<gene>
    <name evidence="8" type="primary">pks28</name>
</gene>
<protein>
    <submittedName>
        <fullName evidence="8">Polyketide synthase</fullName>
    </submittedName>
</protein>
<dbReference type="PANTHER" id="PTHR45527:SF1">
    <property type="entry name" value="FATTY ACID SYNTHASE"/>
    <property type="match status" value="1"/>
</dbReference>
<dbReference type="Pfam" id="PF00501">
    <property type="entry name" value="AMP-binding"/>
    <property type="match status" value="1"/>
</dbReference>
<dbReference type="InterPro" id="IPR016039">
    <property type="entry name" value="Thiolase-like"/>
</dbReference>
<dbReference type="InterPro" id="IPR020845">
    <property type="entry name" value="AMP-binding_CS"/>
</dbReference>
<dbReference type="CDD" id="cd00833">
    <property type="entry name" value="PKS"/>
    <property type="match status" value="1"/>
</dbReference>
<dbReference type="Pfam" id="PF00109">
    <property type="entry name" value="ketoacyl-synt"/>
    <property type="match status" value="1"/>
</dbReference>
<keyword evidence="4" id="KW-0808">Transferase</keyword>